<dbReference type="InterPro" id="IPR029044">
    <property type="entry name" value="Nucleotide-diphossugar_trans"/>
</dbReference>
<dbReference type="Gene3D" id="3.90.550.10">
    <property type="entry name" value="Spore Coat Polysaccharide Biosynthesis Protein SpsA, Chain A"/>
    <property type="match status" value="1"/>
</dbReference>
<evidence type="ECO:0000313" key="3">
    <source>
        <dbReference type="EMBL" id="CQR58613.1"/>
    </source>
</evidence>
<dbReference type="AlphaFoldDB" id="A0A0E3WJD8"/>
<evidence type="ECO:0000256" key="1">
    <source>
        <dbReference type="ARBA" id="ARBA00006739"/>
    </source>
</evidence>
<dbReference type="InterPro" id="IPR001173">
    <property type="entry name" value="Glyco_trans_2-like"/>
</dbReference>
<dbReference type="GO" id="GO:0016758">
    <property type="term" value="F:hexosyltransferase activity"/>
    <property type="evidence" value="ECO:0007669"/>
    <property type="project" value="UniProtKB-ARBA"/>
</dbReference>
<dbReference type="KEGG" id="pri:PRIO_6266"/>
<name>A0A0E3WJD8_9BACL</name>
<dbReference type="PANTHER" id="PTHR22916">
    <property type="entry name" value="GLYCOSYLTRANSFERASE"/>
    <property type="match status" value="1"/>
</dbReference>
<comment type="similarity">
    <text evidence="1">Belongs to the glycosyltransferase 2 family.</text>
</comment>
<dbReference type="PANTHER" id="PTHR22916:SF3">
    <property type="entry name" value="UDP-GLCNAC:BETAGAL BETA-1,3-N-ACETYLGLUCOSAMINYLTRANSFERASE-LIKE PROTEIN 1"/>
    <property type="match status" value="1"/>
</dbReference>
<organism evidence="3 4">
    <name type="scientific">Paenibacillus riograndensis SBR5</name>
    <dbReference type="NCBI Taxonomy" id="1073571"/>
    <lineage>
        <taxon>Bacteria</taxon>
        <taxon>Bacillati</taxon>
        <taxon>Bacillota</taxon>
        <taxon>Bacilli</taxon>
        <taxon>Bacillales</taxon>
        <taxon>Paenibacillaceae</taxon>
        <taxon>Paenibacillus</taxon>
        <taxon>Paenibacillus sonchi group</taxon>
    </lineage>
</organism>
<accession>A0A0E3WJD8</accession>
<sequence>METELISIVMPTYNRGNVIEKAIDSVINQTYLNWELFIVDDASTDNTIEVVSKYINKDSRIQFISNALNKGANACRNQGAALANGEYLAFLDSDNQWYQDKLQKQFDVLNVSSLNTAFVYSKEEVINEGFINIVPQKAYSPEELKTILLYKNVVDTSTVLITKASFNSVGRFDETMPRLQDWELFFRLVVVYGLNGVCINEVLNTNILQENSISKDDKKFVDAIFHMIGKYKAYFRDVDLISQIINSTSDKAEYIVQKVKELYTDNFSGMANILEKAIVSTQNKQRQFDLLYKWQLKDKNKMYKKIENKNIAIYGLGKWGELLYRDLKDISVHIVFSIDREVDQFHGLPVETSSADCFDIEVVIIAVIDGASEIKSMLRPKCTGEIFLLEEFIMSTE</sequence>
<proteinExistence type="inferred from homology"/>
<dbReference type="PATRIC" id="fig|1073571.4.peg.6697"/>
<dbReference type="Pfam" id="PF00535">
    <property type="entry name" value="Glycos_transf_2"/>
    <property type="match status" value="1"/>
</dbReference>
<dbReference type="HOGENOM" id="CLU_025996_0_5_9"/>
<protein>
    <recommendedName>
        <fullName evidence="2">Glycosyltransferase 2-like domain-containing protein</fullName>
    </recommendedName>
</protein>
<feature type="domain" description="Glycosyltransferase 2-like" evidence="2">
    <location>
        <begin position="7"/>
        <end position="111"/>
    </location>
</feature>
<evidence type="ECO:0000259" key="2">
    <source>
        <dbReference type="Pfam" id="PF00535"/>
    </source>
</evidence>
<dbReference type="Proteomes" id="UP000033163">
    <property type="component" value="Chromosome I"/>
</dbReference>
<dbReference type="RefSeq" id="WP_052741545.1">
    <property type="nucleotide sequence ID" value="NZ_LN831776.1"/>
</dbReference>
<gene>
    <name evidence="3" type="ORF">PRIO_6266</name>
</gene>
<dbReference type="SUPFAM" id="SSF53448">
    <property type="entry name" value="Nucleotide-diphospho-sugar transferases"/>
    <property type="match status" value="1"/>
</dbReference>
<reference evidence="4" key="1">
    <citation type="submission" date="2015-03" db="EMBL/GenBank/DDBJ databases">
        <authorList>
            <person name="Wibberg D."/>
        </authorList>
    </citation>
    <scope>NUCLEOTIDE SEQUENCE [LARGE SCALE GENOMIC DNA]</scope>
</reference>
<dbReference type="EMBL" id="LN831776">
    <property type="protein sequence ID" value="CQR58613.1"/>
    <property type="molecule type" value="Genomic_DNA"/>
</dbReference>
<evidence type="ECO:0000313" key="4">
    <source>
        <dbReference type="Proteomes" id="UP000033163"/>
    </source>
</evidence>